<sequence>MNSFLPSLFGPDEQTGGDNVLNVGCLCEVLIQDNNFHHLRHLLNSIPSSWFHGDRSVGVDDSTYQVKSPDETDGVARQSILKATAQLALEDSNLQLVYRILTENRFSSTHHPMLQRLWYLTYYAEAEQRRGRQLSAVDKYRLRRRHPLPKTIWDGDETVYCFKQKVRQLLKTCYKENKYPNPVEKYMLAKHTGLTFTQVSNWFKNHRQREKIPPLPKEGKDKEKSRIVQLKNSHDLDEHSLKNYAGHSAADFDTANASGHERGNNGARVPGSVHQNAVGRRPVSQLFTKSVPESVVKPGSTSSPTHLHPAHVESWGAHIGDCEHSRYNSSVNSMIGCTGPENEYHSAWNEVPEKPADCQSTSYSCDRQCFPLSFDSRQSSSNEFTMMQCGFGTSNIPWWSRYF</sequence>
<keyword evidence="1 4" id="KW-0238">DNA-binding</keyword>
<feature type="DNA-binding region" description="Homeobox" evidence="4">
    <location>
        <begin position="164"/>
        <end position="214"/>
    </location>
</feature>
<dbReference type="GO" id="GO:0000981">
    <property type="term" value="F:DNA-binding transcription factor activity, RNA polymerase II-specific"/>
    <property type="evidence" value="ECO:0007669"/>
    <property type="project" value="InterPro"/>
</dbReference>
<dbReference type="PROSITE" id="PS00027">
    <property type="entry name" value="HOMEOBOX_1"/>
    <property type="match status" value="1"/>
</dbReference>
<dbReference type="GO" id="GO:0000978">
    <property type="term" value="F:RNA polymerase II cis-regulatory region sequence-specific DNA binding"/>
    <property type="evidence" value="ECO:0007669"/>
    <property type="project" value="TreeGrafter"/>
</dbReference>
<evidence type="ECO:0000259" key="7">
    <source>
        <dbReference type="PROSITE" id="PS50071"/>
    </source>
</evidence>
<evidence type="ECO:0000256" key="1">
    <source>
        <dbReference type="ARBA" id="ARBA00023125"/>
    </source>
</evidence>
<evidence type="ECO:0000256" key="2">
    <source>
        <dbReference type="ARBA" id="ARBA00023155"/>
    </source>
</evidence>
<dbReference type="GO" id="GO:0005667">
    <property type="term" value="C:transcription regulator complex"/>
    <property type="evidence" value="ECO:0007669"/>
    <property type="project" value="TreeGrafter"/>
</dbReference>
<comment type="subcellular location">
    <subcellularLocation>
        <location evidence="4 5">Nucleus</location>
    </subcellularLocation>
</comment>
<dbReference type="SMART" id="SM00389">
    <property type="entry name" value="HOX"/>
    <property type="match status" value="1"/>
</dbReference>
<evidence type="ECO:0000256" key="6">
    <source>
        <dbReference type="SAM" id="MobiDB-lite"/>
    </source>
</evidence>
<dbReference type="SUPFAM" id="SSF46689">
    <property type="entry name" value="Homeodomain-like"/>
    <property type="match status" value="1"/>
</dbReference>
<evidence type="ECO:0000313" key="8">
    <source>
        <dbReference type="EMBL" id="CAL5135689.1"/>
    </source>
</evidence>
<evidence type="ECO:0000256" key="4">
    <source>
        <dbReference type="PROSITE-ProRule" id="PRU00108"/>
    </source>
</evidence>
<dbReference type="Pfam" id="PF16878">
    <property type="entry name" value="SIX1_SD"/>
    <property type="match status" value="1"/>
</dbReference>
<dbReference type="PROSITE" id="PS50071">
    <property type="entry name" value="HOMEOBOX_2"/>
    <property type="match status" value="1"/>
</dbReference>
<accession>A0AAV2THS7</accession>
<dbReference type="Gene3D" id="1.10.10.60">
    <property type="entry name" value="Homeodomain-like"/>
    <property type="match status" value="1"/>
</dbReference>
<name>A0AAV2THS7_CALDB</name>
<evidence type="ECO:0000256" key="3">
    <source>
        <dbReference type="ARBA" id="ARBA00023242"/>
    </source>
</evidence>
<proteinExistence type="predicted"/>
<evidence type="ECO:0000256" key="5">
    <source>
        <dbReference type="RuleBase" id="RU000682"/>
    </source>
</evidence>
<dbReference type="Proteomes" id="UP001497525">
    <property type="component" value="Unassembled WGS sequence"/>
</dbReference>
<feature type="domain" description="Homeobox" evidence="7">
    <location>
        <begin position="162"/>
        <end position="213"/>
    </location>
</feature>
<dbReference type="PANTHER" id="PTHR10390">
    <property type="entry name" value="HOMEOBOX PROTEIN SIX"/>
    <property type="match status" value="1"/>
</dbReference>
<dbReference type="PANTHER" id="PTHR10390:SF44">
    <property type="entry name" value="SIX HOMEOBOX 4"/>
    <property type="match status" value="1"/>
</dbReference>
<dbReference type="AlphaFoldDB" id="A0AAV2THS7"/>
<evidence type="ECO:0000313" key="9">
    <source>
        <dbReference type="Proteomes" id="UP001497525"/>
    </source>
</evidence>
<dbReference type="EMBL" id="CAXLJL010000267">
    <property type="protein sequence ID" value="CAL5135689.1"/>
    <property type="molecule type" value="Genomic_DNA"/>
</dbReference>
<keyword evidence="2 4" id="KW-0371">Homeobox</keyword>
<dbReference type="InterPro" id="IPR017970">
    <property type="entry name" value="Homeobox_CS"/>
</dbReference>
<organism evidence="8 9">
    <name type="scientific">Calicophoron daubneyi</name>
    <name type="common">Rumen fluke</name>
    <name type="synonym">Paramphistomum daubneyi</name>
    <dbReference type="NCBI Taxonomy" id="300641"/>
    <lineage>
        <taxon>Eukaryota</taxon>
        <taxon>Metazoa</taxon>
        <taxon>Spiralia</taxon>
        <taxon>Lophotrochozoa</taxon>
        <taxon>Platyhelminthes</taxon>
        <taxon>Trematoda</taxon>
        <taxon>Digenea</taxon>
        <taxon>Plagiorchiida</taxon>
        <taxon>Pronocephalata</taxon>
        <taxon>Paramphistomoidea</taxon>
        <taxon>Paramphistomidae</taxon>
        <taxon>Calicophoron</taxon>
    </lineage>
</organism>
<dbReference type="InterPro" id="IPR031701">
    <property type="entry name" value="SIX1_SD"/>
</dbReference>
<dbReference type="InterPro" id="IPR001356">
    <property type="entry name" value="HD"/>
</dbReference>
<feature type="region of interest" description="Disordered" evidence="6">
    <location>
        <begin position="253"/>
        <end position="280"/>
    </location>
</feature>
<reference evidence="8" key="1">
    <citation type="submission" date="2024-06" db="EMBL/GenBank/DDBJ databases">
        <authorList>
            <person name="Liu X."/>
            <person name="Lenzi L."/>
            <person name="Haldenby T S."/>
            <person name="Uol C."/>
        </authorList>
    </citation>
    <scope>NUCLEOTIDE SEQUENCE</scope>
</reference>
<protein>
    <recommendedName>
        <fullName evidence="7">Homeobox domain-containing protein</fullName>
    </recommendedName>
</protein>
<dbReference type="InterPro" id="IPR009057">
    <property type="entry name" value="Homeodomain-like_sf"/>
</dbReference>
<dbReference type="Pfam" id="PF00046">
    <property type="entry name" value="Homeodomain"/>
    <property type="match status" value="1"/>
</dbReference>
<dbReference type="GO" id="GO:0005634">
    <property type="term" value="C:nucleus"/>
    <property type="evidence" value="ECO:0007669"/>
    <property type="project" value="UniProtKB-SubCell"/>
</dbReference>
<dbReference type="CDD" id="cd00086">
    <property type="entry name" value="homeodomain"/>
    <property type="match status" value="1"/>
</dbReference>
<gene>
    <name evidence="8" type="ORF">CDAUBV1_LOCUS9810</name>
</gene>
<keyword evidence="3 4" id="KW-0539">Nucleus</keyword>
<comment type="caution">
    <text evidence="8">The sequence shown here is derived from an EMBL/GenBank/DDBJ whole genome shotgun (WGS) entry which is preliminary data.</text>
</comment>